<accession>A0A6B0SDW6</accession>
<organism evidence="2 3">
    <name type="scientific">Halobacterium bonnevillei</name>
    <dbReference type="NCBI Taxonomy" id="2692200"/>
    <lineage>
        <taxon>Archaea</taxon>
        <taxon>Methanobacteriati</taxon>
        <taxon>Methanobacteriota</taxon>
        <taxon>Stenosarchaea group</taxon>
        <taxon>Halobacteria</taxon>
        <taxon>Halobacteriales</taxon>
        <taxon>Halobacteriaceae</taxon>
        <taxon>Halobacterium</taxon>
    </lineage>
</organism>
<evidence type="ECO:0000313" key="2">
    <source>
        <dbReference type="EMBL" id="MXR19935.1"/>
    </source>
</evidence>
<comment type="caution">
    <text evidence="2">The sequence shown here is derived from an EMBL/GenBank/DDBJ whole genome shotgun (WGS) entry which is preliminary data.</text>
</comment>
<evidence type="ECO:0000313" key="3">
    <source>
        <dbReference type="Proteomes" id="UP000471521"/>
    </source>
</evidence>
<protein>
    <submittedName>
        <fullName evidence="2">Uncharacterized protein</fullName>
    </submittedName>
</protein>
<reference evidence="2 3" key="1">
    <citation type="submission" date="2019-12" db="EMBL/GenBank/DDBJ databases">
        <title>Isolation and characterization of three novel carbon monoxide-oxidizing members of Halobacteria from salione crusts and soils.</title>
        <authorList>
            <person name="Myers M.R."/>
            <person name="King G.M."/>
        </authorList>
    </citation>
    <scope>NUCLEOTIDE SEQUENCE [LARGE SCALE GENOMIC DNA]</scope>
    <source>
        <strain evidence="2 3">PCN9</strain>
    </source>
</reference>
<gene>
    <name evidence="2" type="ORF">GRX66_04715</name>
</gene>
<keyword evidence="3" id="KW-1185">Reference proteome</keyword>
<evidence type="ECO:0000256" key="1">
    <source>
        <dbReference type="SAM" id="Phobius"/>
    </source>
</evidence>
<feature type="transmembrane region" description="Helical" evidence="1">
    <location>
        <begin position="31"/>
        <end position="51"/>
    </location>
</feature>
<dbReference type="AlphaFoldDB" id="A0A6B0SDW6"/>
<keyword evidence="1" id="KW-1133">Transmembrane helix</keyword>
<dbReference type="Proteomes" id="UP000471521">
    <property type="component" value="Unassembled WGS sequence"/>
</dbReference>
<proteinExistence type="predicted"/>
<sequence>MEFETLSVMALGTAFLTTAASVSAFLASPQNWWVSVLLGVATALLLVFVALKARQRTPTA</sequence>
<dbReference type="RefSeq" id="WP_159525503.1">
    <property type="nucleotide sequence ID" value="NZ_WUUU01000021.1"/>
</dbReference>
<dbReference type="OrthoDB" id="381873at2157"/>
<keyword evidence="1" id="KW-0472">Membrane</keyword>
<keyword evidence="1" id="KW-0812">Transmembrane</keyword>
<name>A0A6B0SDW6_9EURY</name>
<dbReference type="EMBL" id="WUUU01000021">
    <property type="protein sequence ID" value="MXR19935.1"/>
    <property type="molecule type" value="Genomic_DNA"/>
</dbReference>